<dbReference type="CDD" id="cd00886">
    <property type="entry name" value="MogA_MoaB"/>
    <property type="match status" value="1"/>
</dbReference>
<dbReference type="GO" id="GO:0006777">
    <property type="term" value="P:Mo-molybdopterin cofactor biosynthetic process"/>
    <property type="evidence" value="ECO:0007669"/>
    <property type="project" value="UniProtKB-KW"/>
</dbReference>
<evidence type="ECO:0000256" key="2">
    <source>
        <dbReference type="ARBA" id="ARBA00023150"/>
    </source>
</evidence>
<keyword evidence="2" id="KW-0501">Molybdenum cofactor biosynthesis</keyword>
<dbReference type="Proteomes" id="UP000585272">
    <property type="component" value="Unassembled WGS sequence"/>
</dbReference>
<evidence type="ECO:0000313" key="5">
    <source>
        <dbReference type="Proteomes" id="UP000585272"/>
    </source>
</evidence>
<dbReference type="EMBL" id="JACHNU010000001">
    <property type="protein sequence ID" value="MBB4661128.1"/>
    <property type="molecule type" value="Genomic_DNA"/>
</dbReference>
<protein>
    <submittedName>
        <fullName evidence="4">Molybdenum cofactor synthesis domain-containing protein</fullName>
    </submittedName>
</protein>
<feature type="domain" description="MoaB/Mog" evidence="3">
    <location>
        <begin position="4"/>
        <end position="147"/>
    </location>
</feature>
<evidence type="ECO:0000256" key="1">
    <source>
        <dbReference type="ARBA" id="ARBA00005046"/>
    </source>
</evidence>
<evidence type="ECO:0000259" key="3">
    <source>
        <dbReference type="SMART" id="SM00852"/>
    </source>
</evidence>
<dbReference type="InterPro" id="IPR051920">
    <property type="entry name" value="MPT_Adenylyltrnsfr/MoaC-Rel"/>
</dbReference>
<dbReference type="InterPro" id="IPR001453">
    <property type="entry name" value="MoaB/Mog_dom"/>
</dbReference>
<comment type="caution">
    <text evidence="4">The sequence shown here is derived from an EMBL/GenBank/DDBJ whole genome shotgun (WGS) entry which is preliminary data.</text>
</comment>
<keyword evidence="5" id="KW-1185">Reference proteome</keyword>
<dbReference type="SMART" id="SM00852">
    <property type="entry name" value="MoCF_biosynth"/>
    <property type="match status" value="1"/>
</dbReference>
<gene>
    <name evidence="4" type="ORF">BDZ31_000701</name>
</gene>
<sequence>MQTAILTISTTLARGEGDDLSGAELARLAAAAGCEVVARDRVTDDRSAIASMLRGYASERLPLVFTTGGTGLTPDDCTPEATRDVIDREAPGFAEALRAESLKHTPFAMASRGVSGIAGRTLIVNLPGSPKAIAQLFPVLAPALAHVVAQLGRDGGRGARH</sequence>
<dbReference type="AlphaFoldDB" id="A0A840IAM4"/>
<comment type="pathway">
    <text evidence="1">Cofactor biosynthesis; molybdopterin biosynthesis.</text>
</comment>
<proteinExistence type="predicted"/>
<dbReference type="Gene3D" id="3.40.980.10">
    <property type="entry name" value="MoaB/Mog-like domain"/>
    <property type="match status" value="1"/>
</dbReference>
<accession>A0A840IAM4</accession>
<dbReference type="NCBIfam" id="TIGR00177">
    <property type="entry name" value="molyb_syn"/>
    <property type="match status" value="1"/>
</dbReference>
<name>A0A840IAM4_9ACTN</name>
<organism evidence="4 5">
    <name type="scientific">Conexibacter arvalis</name>
    <dbReference type="NCBI Taxonomy" id="912552"/>
    <lineage>
        <taxon>Bacteria</taxon>
        <taxon>Bacillati</taxon>
        <taxon>Actinomycetota</taxon>
        <taxon>Thermoleophilia</taxon>
        <taxon>Solirubrobacterales</taxon>
        <taxon>Conexibacteraceae</taxon>
        <taxon>Conexibacter</taxon>
    </lineage>
</organism>
<dbReference type="Pfam" id="PF00994">
    <property type="entry name" value="MoCF_biosynth"/>
    <property type="match status" value="1"/>
</dbReference>
<reference evidence="4 5" key="1">
    <citation type="submission" date="2020-08" db="EMBL/GenBank/DDBJ databases">
        <title>Genomic Encyclopedia of Archaeal and Bacterial Type Strains, Phase II (KMG-II): from individual species to whole genera.</title>
        <authorList>
            <person name="Goeker M."/>
        </authorList>
    </citation>
    <scope>NUCLEOTIDE SEQUENCE [LARGE SCALE GENOMIC DNA]</scope>
    <source>
        <strain evidence="4 5">DSM 23288</strain>
    </source>
</reference>
<dbReference type="PANTHER" id="PTHR43764:SF1">
    <property type="entry name" value="MOLYBDOPTERIN MOLYBDOTRANSFERASE"/>
    <property type="match status" value="1"/>
</dbReference>
<dbReference type="InterPro" id="IPR036425">
    <property type="entry name" value="MoaB/Mog-like_dom_sf"/>
</dbReference>
<dbReference type="PANTHER" id="PTHR43764">
    <property type="entry name" value="MOLYBDENUM COFACTOR BIOSYNTHESIS"/>
    <property type="match status" value="1"/>
</dbReference>
<evidence type="ECO:0000313" key="4">
    <source>
        <dbReference type="EMBL" id="MBB4661128.1"/>
    </source>
</evidence>
<dbReference type="SUPFAM" id="SSF53218">
    <property type="entry name" value="Molybdenum cofactor biosynthesis proteins"/>
    <property type="match status" value="1"/>
</dbReference>
<dbReference type="RefSeq" id="WP_183339030.1">
    <property type="nucleotide sequence ID" value="NZ_JACHNU010000001.1"/>
</dbReference>